<protein>
    <submittedName>
        <fullName evidence="4">Multimeric flavodoxin WrbA</fullName>
    </submittedName>
</protein>
<evidence type="ECO:0000256" key="2">
    <source>
        <dbReference type="ARBA" id="ARBA00022643"/>
    </source>
</evidence>
<dbReference type="RefSeq" id="WP_059033284.1">
    <property type="nucleotide sequence ID" value="NZ_BSDN01000013.1"/>
</dbReference>
<keyword evidence="1" id="KW-0285">Flavoprotein</keyword>
<dbReference type="GO" id="GO:0016491">
    <property type="term" value="F:oxidoreductase activity"/>
    <property type="evidence" value="ECO:0007669"/>
    <property type="project" value="InterPro"/>
</dbReference>
<evidence type="ECO:0000313" key="4">
    <source>
        <dbReference type="EMBL" id="GAQ25767.1"/>
    </source>
</evidence>
<dbReference type="InterPro" id="IPR029039">
    <property type="entry name" value="Flavoprotein-like_sf"/>
</dbReference>
<evidence type="ECO:0000259" key="3">
    <source>
        <dbReference type="Pfam" id="PF03358"/>
    </source>
</evidence>
<feature type="domain" description="NADPH-dependent FMN reductase-like" evidence="3">
    <location>
        <begin position="3"/>
        <end position="112"/>
    </location>
</feature>
<gene>
    <name evidence="4" type="ORF">TSYNT_913</name>
</gene>
<dbReference type="Pfam" id="PF03358">
    <property type="entry name" value="FMN_red"/>
    <property type="match status" value="1"/>
</dbReference>
<evidence type="ECO:0000256" key="1">
    <source>
        <dbReference type="ARBA" id="ARBA00022630"/>
    </source>
</evidence>
<evidence type="ECO:0000313" key="5">
    <source>
        <dbReference type="Proteomes" id="UP000062160"/>
    </source>
</evidence>
<dbReference type="Proteomes" id="UP000062160">
    <property type="component" value="Unassembled WGS sequence"/>
</dbReference>
<dbReference type="STRING" id="224999.GCA_001485475_01802"/>
<proteinExistence type="predicted"/>
<dbReference type="InterPro" id="IPR005025">
    <property type="entry name" value="FMN_Rdtase-like_dom"/>
</dbReference>
<accession>A0A0U9HRU8</accession>
<dbReference type="PANTHER" id="PTHR43278:SF2">
    <property type="entry name" value="IRON-SULFUR FLAVOPROTEIN"/>
    <property type="match status" value="1"/>
</dbReference>
<organism evidence="4">
    <name type="scientific">Tepidanaerobacter syntrophicus</name>
    <dbReference type="NCBI Taxonomy" id="224999"/>
    <lineage>
        <taxon>Bacteria</taxon>
        <taxon>Bacillati</taxon>
        <taxon>Bacillota</taxon>
        <taxon>Clostridia</taxon>
        <taxon>Thermosediminibacterales</taxon>
        <taxon>Tepidanaerobacteraceae</taxon>
        <taxon>Tepidanaerobacter</taxon>
    </lineage>
</organism>
<dbReference type="InterPro" id="IPR051796">
    <property type="entry name" value="ISF_SsuE-like"/>
</dbReference>
<dbReference type="OrthoDB" id="6398207at2"/>
<dbReference type="EMBL" id="DF977003">
    <property type="protein sequence ID" value="GAQ25767.1"/>
    <property type="molecule type" value="Genomic_DNA"/>
</dbReference>
<name>A0A0U9HRU8_9FIRM</name>
<dbReference type="SUPFAM" id="SSF52218">
    <property type="entry name" value="Flavoproteins"/>
    <property type="match status" value="1"/>
</dbReference>
<dbReference type="PANTHER" id="PTHR43278">
    <property type="entry name" value="NAD(P)H-DEPENDENT FMN-CONTAINING OXIDOREDUCTASE YWQN-RELATED"/>
    <property type="match status" value="1"/>
</dbReference>
<keyword evidence="2" id="KW-0288">FMN</keyword>
<dbReference type="AlphaFoldDB" id="A0A0U9HRU8"/>
<keyword evidence="5" id="KW-1185">Reference proteome</keyword>
<sequence length="193" mass="21844">MKNIVAIYGGHRRGYNSDVALDYLLDAMKSKELNIKRLYLTNMDIKPCKACNSCFKDGKCIINDEMQNVYVYFEEADIVLTSTPIYFNTLSSRLKILIERCQSIWSGKYVAGKSPISRKKRTGCAICVSGSNMADKDFECVIKVLDMFYKCINAKLTDKIFIPNTDELPVDKRPELIIKIADIGKGLIENSRG</sequence>
<dbReference type="Gene3D" id="3.40.50.360">
    <property type="match status" value="1"/>
</dbReference>
<reference evidence="4" key="1">
    <citation type="journal article" date="2016" name="Genome Announc.">
        <title>Draft Genome Sequence of the Syntrophic Lactate-Degrading Bacterium Tepidanaerobacter syntrophicus JLT.</title>
        <authorList>
            <person name="Matsuura N."/>
            <person name="Ohashi A."/>
            <person name="Tourlousse D.M."/>
            <person name="Sekiguchi Y."/>
        </authorList>
    </citation>
    <scope>NUCLEOTIDE SEQUENCE [LARGE SCALE GENOMIC DNA]</scope>
    <source>
        <strain evidence="4">JL</strain>
    </source>
</reference>